<keyword evidence="3" id="KW-1185">Reference proteome</keyword>
<dbReference type="EMBL" id="CAMGYJ010000005">
    <property type="protein sequence ID" value="CAI0427018.1"/>
    <property type="molecule type" value="Genomic_DNA"/>
</dbReference>
<proteinExistence type="predicted"/>
<organism evidence="2 3">
    <name type="scientific">Linum tenue</name>
    <dbReference type="NCBI Taxonomy" id="586396"/>
    <lineage>
        <taxon>Eukaryota</taxon>
        <taxon>Viridiplantae</taxon>
        <taxon>Streptophyta</taxon>
        <taxon>Embryophyta</taxon>
        <taxon>Tracheophyta</taxon>
        <taxon>Spermatophyta</taxon>
        <taxon>Magnoliopsida</taxon>
        <taxon>eudicotyledons</taxon>
        <taxon>Gunneridae</taxon>
        <taxon>Pentapetalae</taxon>
        <taxon>rosids</taxon>
        <taxon>fabids</taxon>
        <taxon>Malpighiales</taxon>
        <taxon>Linaceae</taxon>
        <taxon>Linum</taxon>
    </lineage>
</organism>
<evidence type="ECO:0000256" key="1">
    <source>
        <dbReference type="SAM" id="MobiDB-lite"/>
    </source>
</evidence>
<protein>
    <submittedName>
        <fullName evidence="2">Uncharacterized protein</fullName>
    </submittedName>
</protein>
<gene>
    <name evidence="2" type="ORF">LITE_LOCUS21023</name>
</gene>
<feature type="compositionally biased region" description="Low complexity" evidence="1">
    <location>
        <begin position="49"/>
        <end position="68"/>
    </location>
</feature>
<feature type="compositionally biased region" description="Polar residues" evidence="1">
    <location>
        <begin position="21"/>
        <end position="40"/>
    </location>
</feature>
<feature type="non-terminal residue" evidence="2">
    <location>
        <position position="1"/>
    </location>
</feature>
<evidence type="ECO:0000313" key="2">
    <source>
        <dbReference type="EMBL" id="CAI0427018.1"/>
    </source>
</evidence>
<accession>A0AAV0L1T9</accession>
<feature type="region of interest" description="Disordered" evidence="1">
    <location>
        <begin position="1"/>
        <end position="101"/>
    </location>
</feature>
<name>A0AAV0L1T9_9ROSI</name>
<dbReference type="AlphaFoldDB" id="A0AAV0L1T9"/>
<dbReference type="Proteomes" id="UP001154282">
    <property type="component" value="Unassembled WGS sequence"/>
</dbReference>
<comment type="caution">
    <text evidence="2">The sequence shown here is derived from an EMBL/GenBank/DDBJ whole genome shotgun (WGS) entry which is preliminary data.</text>
</comment>
<evidence type="ECO:0000313" key="3">
    <source>
        <dbReference type="Proteomes" id="UP001154282"/>
    </source>
</evidence>
<sequence>GNPTRGYPDIHLTLNYPRPQPTSHFPETQITQFPLPQRHNSQTHRRRSSSLPLRSSSSSPRLLFSTSRPDFRLPIRRVTGDGRPATTKTLSRVSASIPDGPSPCSSLCLNVENYCCKMP</sequence>
<reference evidence="2" key="1">
    <citation type="submission" date="2022-08" db="EMBL/GenBank/DDBJ databases">
        <authorList>
            <person name="Gutierrez-Valencia J."/>
        </authorList>
    </citation>
    <scope>NUCLEOTIDE SEQUENCE</scope>
</reference>